<dbReference type="PROSITE" id="PS00108">
    <property type="entry name" value="PROTEIN_KINASE_ST"/>
    <property type="match status" value="1"/>
</dbReference>
<evidence type="ECO:0000256" key="5">
    <source>
        <dbReference type="ARBA" id="ARBA00022741"/>
    </source>
</evidence>
<keyword evidence="6" id="KW-0418">Kinase</keyword>
<dbReference type="InterPro" id="IPR008271">
    <property type="entry name" value="Ser/Thr_kinase_AS"/>
</dbReference>
<keyword evidence="5" id="KW-0547">Nucleotide-binding</keyword>
<evidence type="ECO:0000313" key="11">
    <source>
        <dbReference type="Proteomes" id="UP000826271"/>
    </source>
</evidence>
<dbReference type="GO" id="GO:0004674">
    <property type="term" value="F:protein serine/threonine kinase activity"/>
    <property type="evidence" value="ECO:0007669"/>
    <property type="project" value="UniProtKB-KW"/>
</dbReference>
<name>A0AAV6WB78_9LAMI</name>
<dbReference type="PROSITE" id="PS50011">
    <property type="entry name" value="PROTEIN_KINASE_DOM"/>
    <property type="match status" value="1"/>
</dbReference>
<evidence type="ECO:0000256" key="4">
    <source>
        <dbReference type="ARBA" id="ARBA00022679"/>
    </source>
</evidence>
<comment type="similarity">
    <text evidence="1">Belongs to the protein kinase superfamily. CAMK Ser/Thr protein kinase family. CaMK subfamily.</text>
</comment>
<dbReference type="SUPFAM" id="SSF56112">
    <property type="entry name" value="Protein kinase-like (PK-like)"/>
    <property type="match status" value="1"/>
</dbReference>
<dbReference type="InterPro" id="IPR000719">
    <property type="entry name" value="Prot_kinase_dom"/>
</dbReference>
<evidence type="ECO:0000256" key="7">
    <source>
        <dbReference type="ARBA" id="ARBA00022840"/>
    </source>
</evidence>
<organism evidence="10 11">
    <name type="scientific">Buddleja alternifolia</name>
    <dbReference type="NCBI Taxonomy" id="168488"/>
    <lineage>
        <taxon>Eukaryota</taxon>
        <taxon>Viridiplantae</taxon>
        <taxon>Streptophyta</taxon>
        <taxon>Embryophyta</taxon>
        <taxon>Tracheophyta</taxon>
        <taxon>Spermatophyta</taxon>
        <taxon>Magnoliopsida</taxon>
        <taxon>eudicotyledons</taxon>
        <taxon>Gunneridae</taxon>
        <taxon>Pentapetalae</taxon>
        <taxon>asterids</taxon>
        <taxon>lamiids</taxon>
        <taxon>Lamiales</taxon>
        <taxon>Scrophulariaceae</taxon>
        <taxon>Buddlejeae</taxon>
        <taxon>Buddleja</taxon>
    </lineage>
</organism>
<dbReference type="Proteomes" id="UP000826271">
    <property type="component" value="Unassembled WGS sequence"/>
</dbReference>
<dbReference type="SMART" id="SM00220">
    <property type="entry name" value="S_TKc"/>
    <property type="match status" value="1"/>
</dbReference>
<accession>A0AAV6WB78</accession>
<sequence length="470" mass="52206">MGRRKKYKEPCKSQGVFRNIGETFSLVRFYDLGKIRSLDCYMDCLGKKRKGVEISPMCRKEFEEQAPLSIHWSHLSLEDFSRRKKKCKEVVVSKNVDSGRSVVNGVATAPACGSTRSELPGRGQGKFGSVVLCRSKATGEEFACKTLRKGEEIVHREVEIMQHLSGHPGVVTLKAVYEDTESFHLVMELCCGGRLLDQMAKEGLYSEQKAANIVKELMLAIRYCHEMGVVHRDIKPENILLTSSGQMKLADFGLAMRILDGQSLTGVVGSPAYVAPEVLLGNYSEKVDIWSTGVLLHALLVGVLPFQGDSLETVFEAIKKEKLDFSGGIWESVSQPARDLLSGMLTRSTSMRFTANDVLKHPWISFYTEPMLKTLEPKKNHLRLTSRQLTESERKRLISSITLSDDSSPSDSLTEVVEGEEDDGLVDVLATAISRVRISEPKRSRICSPSRAIQSECSSNLKSSNLCTAF</sequence>
<dbReference type="FunFam" id="1.10.510.10:FF:000571">
    <property type="entry name" value="Maternal embryonic leucine zipper kinase"/>
    <property type="match status" value="1"/>
</dbReference>
<comment type="function">
    <text evidence="8">CIPK serine-threonine protein kinases interact with CBL proteins. Binding of a CBL protein to the regulatory NAF domain of CIPK protein lead to the activation of the kinase in a calcium-dependent manner.</text>
</comment>
<dbReference type="EMBL" id="WHWC01000015">
    <property type="protein sequence ID" value="KAG8368621.1"/>
    <property type="molecule type" value="Genomic_DNA"/>
</dbReference>
<evidence type="ECO:0000259" key="9">
    <source>
        <dbReference type="PROSITE" id="PS50011"/>
    </source>
</evidence>
<proteinExistence type="inferred from homology"/>
<evidence type="ECO:0000256" key="8">
    <source>
        <dbReference type="ARBA" id="ARBA00058225"/>
    </source>
</evidence>
<keyword evidence="11" id="KW-1185">Reference proteome</keyword>
<evidence type="ECO:0000256" key="1">
    <source>
        <dbReference type="ARBA" id="ARBA00005354"/>
    </source>
</evidence>
<feature type="domain" description="Protein kinase" evidence="9">
    <location>
        <begin position="116"/>
        <end position="364"/>
    </location>
</feature>
<gene>
    <name evidence="10" type="ORF">BUALT_Bualt15G0064400</name>
</gene>
<dbReference type="AlphaFoldDB" id="A0AAV6WB78"/>
<keyword evidence="4" id="KW-0808">Transferase</keyword>
<protein>
    <recommendedName>
        <fullName evidence="9">Protein kinase domain-containing protein</fullName>
    </recommendedName>
</protein>
<dbReference type="InterPro" id="IPR011009">
    <property type="entry name" value="Kinase-like_dom_sf"/>
</dbReference>
<keyword evidence="7" id="KW-0067">ATP-binding</keyword>
<dbReference type="CDD" id="cd05117">
    <property type="entry name" value="STKc_CAMK"/>
    <property type="match status" value="1"/>
</dbReference>
<dbReference type="PANTHER" id="PTHR24349">
    <property type="entry name" value="SERINE/THREONINE-PROTEIN KINASE"/>
    <property type="match status" value="1"/>
</dbReference>
<evidence type="ECO:0000256" key="2">
    <source>
        <dbReference type="ARBA" id="ARBA00006234"/>
    </source>
</evidence>
<evidence type="ECO:0000256" key="6">
    <source>
        <dbReference type="ARBA" id="ARBA00022777"/>
    </source>
</evidence>
<dbReference type="InterPro" id="IPR050205">
    <property type="entry name" value="CDPK_Ser/Thr_kinases"/>
</dbReference>
<dbReference type="Gene3D" id="1.10.510.10">
    <property type="entry name" value="Transferase(Phosphotransferase) domain 1"/>
    <property type="match status" value="1"/>
</dbReference>
<dbReference type="GO" id="GO:0005524">
    <property type="term" value="F:ATP binding"/>
    <property type="evidence" value="ECO:0007669"/>
    <property type="project" value="UniProtKB-KW"/>
</dbReference>
<comment type="caution">
    <text evidence="10">The sequence shown here is derived from an EMBL/GenBank/DDBJ whole genome shotgun (WGS) entry which is preliminary data.</text>
</comment>
<evidence type="ECO:0000256" key="3">
    <source>
        <dbReference type="ARBA" id="ARBA00022527"/>
    </source>
</evidence>
<reference evidence="10" key="1">
    <citation type="submission" date="2019-10" db="EMBL/GenBank/DDBJ databases">
        <authorList>
            <person name="Zhang R."/>
            <person name="Pan Y."/>
            <person name="Wang J."/>
            <person name="Ma R."/>
            <person name="Yu S."/>
        </authorList>
    </citation>
    <scope>NUCLEOTIDE SEQUENCE</scope>
    <source>
        <strain evidence="10">LA-IB0</strain>
        <tissue evidence="10">Leaf</tissue>
    </source>
</reference>
<comment type="similarity">
    <text evidence="2">Belongs to the protein kinase superfamily. CAMK Ser/Thr protein kinase family. SNF1 subfamily.</text>
</comment>
<evidence type="ECO:0000313" key="10">
    <source>
        <dbReference type="EMBL" id="KAG8368621.1"/>
    </source>
</evidence>
<dbReference type="Pfam" id="PF00069">
    <property type="entry name" value="Pkinase"/>
    <property type="match status" value="1"/>
</dbReference>
<keyword evidence="3" id="KW-0723">Serine/threonine-protein kinase</keyword>